<dbReference type="OrthoDB" id="1729447at2759"/>
<accession>A0A922ABJ6</accession>
<evidence type="ECO:0000256" key="1">
    <source>
        <dbReference type="SAM" id="MobiDB-lite"/>
    </source>
</evidence>
<comment type="caution">
    <text evidence="2">The sequence shown here is derived from an EMBL/GenBank/DDBJ whole genome shotgun (WGS) entry which is preliminary data.</text>
</comment>
<dbReference type="PANTHER" id="PTHR37721:SF1">
    <property type="entry name" value="OS05G0464200 PROTEIN"/>
    <property type="match status" value="1"/>
</dbReference>
<feature type="compositionally biased region" description="Polar residues" evidence="1">
    <location>
        <begin position="56"/>
        <end position="78"/>
    </location>
</feature>
<dbReference type="AlphaFoldDB" id="A0A922ABJ6"/>
<organism evidence="2 3">
    <name type="scientific">Carya illinoinensis</name>
    <name type="common">Pecan</name>
    <dbReference type="NCBI Taxonomy" id="32201"/>
    <lineage>
        <taxon>Eukaryota</taxon>
        <taxon>Viridiplantae</taxon>
        <taxon>Streptophyta</taxon>
        <taxon>Embryophyta</taxon>
        <taxon>Tracheophyta</taxon>
        <taxon>Spermatophyta</taxon>
        <taxon>Magnoliopsida</taxon>
        <taxon>eudicotyledons</taxon>
        <taxon>Gunneridae</taxon>
        <taxon>Pentapetalae</taxon>
        <taxon>rosids</taxon>
        <taxon>fabids</taxon>
        <taxon>Fagales</taxon>
        <taxon>Juglandaceae</taxon>
        <taxon>Carya</taxon>
    </lineage>
</organism>
<proteinExistence type="predicted"/>
<sequence>MAATFPNTDKKKNSSFPPRRGQIKAQIFGSIAKKVVSTASKVGEALEKIRGEDRSGGNSASSTPPSSAYNSDLNSDSS</sequence>
<feature type="region of interest" description="Disordered" evidence="1">
    <location>
        <begin position="1"/>
        <end position="22"/>
    </location>
</feature>
<name>A0A922ABJ6_CARIL</name>
<reference evidence="2" key="1">
    <citation type="submission" date="2021-01" db="EMBL/GenBank/DDBJ databases">
        <authorList>
            <person name="Lovell J.T."/>
            <person name="Bentley N."/>
            <person name="Bhattarai G."/>
            <person name="Jenkins J.W."/>
            <person name="Sreedasyam A."/>
            <person name="Alarcon Y."/>
            <person name="Bock C."/>
            <person name="Boston L."/>
            <person name="Carlson J."/>
            <person name="Cervantes K."/>
            <person name="Clermont K."/>
            <person name="Krom N."/>
            <person name="Kubenka K."/>
            <person name="Mamidi S."/>
            <person name="Mattison C."/>
            <person name="Monteros M."/>
            <person name="Pisani C."/>
            <person name="Plott C."/>
            <person name="Rajasekar S."/>
            <person name="Rhein H.S."/>
            <person name="Rohla C."/>
            <person name="Song M."/>
            <person name="Hilaire R.S."/>
            <person name="Shu S."/>
            <person name="Wells L."/>
            <person name="Wang X."/>
            <person name="Webber J."/>
            <person name="Heerema R.J."/>
            <person name="Klein P."/>
            <person name="Conner P."/>
            <person name="Grauke L."/>
            <person name="Grimwood J."/>
            <person name="Schmutz J."/>
            <person name="Randall J.J."/>
        </authorList>
    </citation>
    <scope>NUCLEOTIDE SEQUENCE</scope>
    <source>
        <tissue evidence="2">Leaf</tissue>
    </source>
</reference>
<dbReference type="Proteomes" id="UP000811246">
    <property type="component" value="Chromosome 14"/>
</dbReference>
<protein>
    <submittedName>
        <fullName evidence="2">Uncharacterized protein</fullName>
    </submittedName>
</protein>
<feature type="region of interest" description="Disordered" evidence="1">
    <location>
        <begin position="48"/>
        <end position="78"/>
    </location>
</feature>
<dbReference type="PANTHER" id="PTHR37721">
    <property type="entry name" value="OS05G0464200 PROTEIN"/>
    <property type="match status" value="1"/>
</dbReference>
<evidence type="ECO:0000313" key="2">
    <source>
        <dbReference type="EMBL" id="KAG6678397.1"/>
    </source>
</evidence>
<gene>
    <name evidence="2" type="ORF">I3842_14G078600</name>
</gene>
<dbReference type="EMBL" id="CM031838">
    <property type="protein sequence ID" value="KAG6678397.1"/>
    <property type="molecule type" value="Genomic_DNA"/>
</dbReference>
<evidence type="ECO:0000313" key="3">
    <source>
        <dbReference type="Proteomes" id="UP000811246"/>
    </source>
</evidence>